<dbReference type="STRING" id="1465490.SAMN05444277_1038"/>
<dbReference type="RefSeq" id="WP_090656260.1">
    <property type="nucleotide sequence ID" value="NZ_FOXQ01000003.1"/>
</dbReference>
<dbReference type="AlphaFoldDB" id="A0A1I5U1I7"/>
<feature type="signal peptide" evidence="1">
    <location>
        <begin position="1"/>
        <end position="20"/>
    </location>
</feature>
<sequence>MKLKLIFTVVFAYTAMSLFAQSSSYKQSIGVRLGSGYYDAAAAAYKTFITQPGALEFDLGIRPYSRHANDWVNVSFSGVYQHHFDIKPVEGLKWFIGGGVVVSNSFSDNKDRRGFNLGLFPTGGADYKFAKIPLSVSADIRPTINVTEAYDYYDRVYPNFGVSARYTF</sequence>
<feature type="chain" id="PRO_5011682239" evidence="1">
    <location>
        <begin position="21"/>
        <end position="168"/>
    </location>
</feature>
<reference evidence="2 3" key="1">
    <citation type="submission" date="2016-10" db="EMBL/GenBank/DDBJ databases">
        <authorList>
            <person name="de Groot N.N."/>
        </authorList>
    </citation>
    <scope>NUCLEOTIDE SEQUENCE [LARGE SCALE GENOMIC DNA]</scope>
    <source>
        <strain evidence="2 3">DSM 28286</strain>
    </source>
</reference>
<keyword evidence="3" id="KW-1185">Reference proteome</keyword>
<evidence type="ECO:0000313" key="2">
    <source>
        <dbReference type="EMBL" id="SFP89158.1"/>
    </source>
</evidence>
<accession>A0A1I5U1I7</accession>
<dbReference type="EMBL" id="FOXQ01000003">
    <property type="protein sequence ID" value="SFP89158.1"/>
    <property type="molecule type" value="Genomic_DNA"/>
</dbReference>
<gene>
    <name evidence="2" type="ORF">SAMN05444277_1038</name>
</gene>
<organism evidence="2 3">
    <name type="scientific">Parafilimonas terrae</name>
    <dbReference type="NCBI Taxonomy" id="1465490"/>
    <lineage>
        <taxon>Bacteria</taxon>
        <taxon>Pseudomonadati</taxon>
        <taxon>Bacteroidota</taxon>
        <taxon>Chitinophagia</taxon>
        <taxon>Chitinophagales</taxon>
        <taxon>Chitinophagaceae</taxon>
        <taxon>Parafilimonas</taxon>
    </lineage>
</organism>
<evidence type="ECO:0000256" key="1">
    <source>
        <dbReference type="SAM" id="SignalP"/>
    </source>
</evidence>
<keyword evidence="1" id="KW-0732">Signal</keyword>
<dbReference type="OrthoDB" id="978645at2"/>
<proteinExistence type="predicted"/>
<name>A0A1I5U1I7_9BACT</name>
<protein>
    <submittedName>
        <fullName evidence="2">Outer membrane insertion C-terminal signal</fullName>
    </submittedName>
</protein>
<evidence type="ECO:0000313" key="3">
    <source>
        <dbReference type="Proteomes" id="UP000199031"/>
    </source>
</evidence>
<dbReference type="Proteomes" id="UP000199031">
    <property type="component" value="Unassembled WGS sequence"/>
</dbReference>